<reference evidence="1 2" key="1">
    <citation type="journal article" date="2012" name="Genome Biol.">
        <title>The genome of the polar eukaryotic microalga coccomyxa subellipsoidea reveals traits of cold adaptation.</title>
        <authorList>
            <person name="Blanc G."/>
            <person name="Agarkova I."/>
            <person name="Grimwood J."/>
            <person name="Kuo A."/>
            <person name="Brueggeman A."/>
            <person name="Dunigan D."/>
            <person name="Gurnon J."/>
            <person name="Ladunga I."/>
            <person name="Lindquist E."/>
            <person name="Lucas S."/>
            <person name="Pangilinan J."/>
            <person name="Proschold T."/>
            <person name="Salamov A."/>
            <person name="Schmutz J."/>
            <person name="Weeks D."/>
            <person name="Yamada T."/>
            <person name="Claverie J.M."/>
            <person name="Grigoriev I."/>
            <person name="Van Etten J."/>
            <person name="Lomsadze A."/>
            <person name="Borodovsky M."/>
        </authorList>
    </citation>
    <scope>NUCLEOTIDE SEQUENCE [LARGE SCALE GENOMIC DNA]</scope>
    <source>
        <strain evidence="1 2">C-169</strain>
    </source>
</reference>
<evidence type="ECO:0000313" key="1">
    <source>
        <dbReference type="EMBL" id="EIE25044.1"/>
    </source>
</evidence>
<accession>I0Z325</accession>
<sequence length="60" mass="6429">MHAQEFRHQIKPCNNPKTSSQSCCLQGSSPHTDAQKATTSSLAYLGLDCRGMTFAVSGLS</sequence>
<dbReference type="EMBL" id="AGSI01000004">
    <property type="protein sequence ID" value="EIE25044.1"/>
    <property type="molecule type" value="Genomic_DNA"/>
</dbReference>
<gene>
    <name evidence="1" type="ORF">COCSUDRAFT_32544</name>
</gene>
<dbReference type="KEGG" id="csl:COCSUDRAFT_32544"/>
<dbReference type="AlphaFoldDB" id="I0Z325"/>
<protein>
    <submittedName>
        <fullName evidence="1">Uncharacterized protein</fullName>
    </submittedName>
</protein>
<keyword evidence="2" id="KW-1185">Reference proteome</keyword>
<dbReference type="RefSeq" id="XP_005649588.1">
    <property type="nucleotide sequence ID" value="XM_005649531.1"/>
</dbReference>
<evidence type="ECO:0000313" key="2">
    <source>
        <dbReference type="Proteomes" id="UP000007264"/>
    </source>
</evidence>
<name>I0Z325_COCSC</name>
<dbReference type="Proteomes" id="UP000007264">
    <property type="component" value="Unassembled WGS sequence"/>
</dbReference>
<dbReference type="GeneID" id="17043047"/>
<comment type="caution">
    <text evidence="1">The sequence shown here is derived from an EMBL/GenBank/DDBJ whole genome shotgun (WGS) entry which is preliminary data.</text>
</comment>
<organism evidence="1 2">
    <name type="scientific">Coccomyxa subellipsoidea (strain C-169)</name>
    <name type="common">Green microalga</name>
    <dbReference type="NCBI Taxonomy" id="574566"/>
    <lineage>
        <taxon>Eukaryota</taxon>
        <taxon>Viridiplantae</taxon>
        <taxon>Chlorophyta</taxon>
        <taxon>core chlorophytes</taxon>
        <taxon>Trebouxiophyceae</taxon>
        <taxon>Trebouxiophyceae incertae sedis</taxon>
        <taxon>Coccomyxaceae</taxon>
        <taxon>Coccomyxa</taxon>
        <taxon>Coccomyxa subellipsoidea</taxon>
    </lineage>
</organism>
<proteinExistence type="predicted"/>